<protein>
    <submittedName>
        <fullName evidence="4">TetR/AcrR family transcriptional regulator</fullName>
    </submittedName>
</protein>
<dbReference type="InterPro" id="IPR050624">
    <property type="entry name" value="HTH-type_Tx_Regulator"/>
</dbReference>
<evidence type="ECO:0000256" key="1">
    <source>
        <dbReference type="ARBA" id="ARBA00023125"/>
    </source>
</evidence>
<evidence type="ECO:0000259" key="3">
    <source>
        <dbReference type="PROSITE" id="PS50977"/>
    </source>
</evidence>
<sequence length="187" mass="20202">MDARIVRTRRSLQEALFALARERGVDEISVSDIAARAGVNRSTFYQHYSDKETLLADALDLIADEAGAQLGEIDFTSPDPPQALLGFLAHIEAHAALYARVFSEPGYGAVLARLRANARDAIRGLAPEAEPIMPRQVPVDVVAAGITGLVLGVIGEWLAQEDRPGADEAGRWIWRIVLGLPGLAPER</sequence>
<dbReference type="Proteomes" id="UP001172756">
    <property type="component" value="Unassembled WGS sequence"/>
</dbReference>
<dbReference type="RefSeq" id="WP_301160018.1">
    <property type="nucleotide sequence ID" value="NZ_JAUHQB010000003.1"/>
</dbReference>
<dbReference type="PANTHER" id="PTHR43479">
    <property type="entry name" value="ACREF/ENVCD OPERON REPRESSOR-RELATED"/>
    <property type="match status" value="1"/>
</dbReference>
<accession>A0AB35MH48</accession>
<dbReference type="Pfam" id="PF00440">
    <property type="entry name" value="TetR_N"/>
    <property type="match status" value="1"/>
</dbReference>
<organism evidence="4 5">
    <name type="scientific">Demequina lignilytica</name>
    <dbReference type="NCBI Taxonomy" id="3051663"/>
    <lineage>
        <taxon>Bacteria</taxon>
        <taxon>Bacillati</taxon>
        <taxon>Actinomycetota</taxon>
        <taxon>Actinomycetes</taxon>
        <taxon>Micrococcales</taxon>
        <taxon>Demequinaceae</taxon>
        <taxon>Demequina</taxon>
    </lineage>
</organism>
<proteinExistence type="predicted"/>
<dbReference type="SUPFAM" id="SSF46689">
    <property type="entry name" value="Homeodomain-like"/>
    <property type="match status" value="1"/>
</dbReference>
<evidence type="ECO:0000313" key="5">
    <source>
        <dbReference type="Proteomes" id="UP001172756"/>
    </source>
</evidence>
<feature type="domain" description="HTH tetR-type" evidence="3">
    <location>
        <begin position="6"/>
        <end position="66"/>
    </location>
</feature>
<feature type="DNA-binding region" description="H-T-H motif" evidence="2">
    <location>
        <begin position="29"/>
        <end position="48"/>
    </location>
</feature>
<dbReference type="Gene3D" id="1.10.357.10">
    <property type="entry name" value="Tetracycline Repressor, domain 2"/>
    <property type="match status" value="1"/>
</dbReference>
<dbReference type="PRINTS" id="PR00455">
    <property type="entry name" value="HTHTETR"/>
</dbReference>
<dbReference type="GO" id="GO:0003677">
    <property type="term" value="F:DNA binding"/>
    <property type="evidence" value="ECO:0007669"/>
    <property type="project" value="UniProtKB-UniRule"/>
</dbReference>
<dbReference type="PROSITE" id="PS50977">
    <property type="entry name" value="HTH_TETR_2"/>
    <property type="match status" value="1"/>
</dbReference>
<dbReference type="InterPro" id="IPR001647">
    <property type="entry name" value="HTH_TetR"/>
</dbReference>
<comment type="caution">
    <text evidence="4">The sequence shown here is derived from an EMBL/GenBank/DDBJ whole genome shotgun (WGS) entry which is preliminary data.</text>
</comment>
<dbReference type="InterPro" id="IPR009057">
    <property type="entry name" value="Homeodomain-like_sf"/>
</dbReference>
<dbReference type="EMBL" id="JAUHQB010000003">
    <property type="protein sequence ID" value="MDN4483052.1"/>
    <property type="molecule type" value="Genomic_DNA"/>
</dbReference>
<reference evidence="4 5" key="1">
    <citation type="submission" date="2023-06" db="EMBL/GenBank/DDBJ databases">
        <title>SYSU T0a273.</title>
        <authorList>
            <person name="Gao L."/>
            <person name="Fang B.-Z."/>
            <person name="Li W.-J."/>
        </authorList>
    </citation>
    <scope>NUCLEOTIDE SEQUENCE [LARGE SCALE GENOMIC DNA]</scope>
    <source>
        <strain evidence="4 5">SYSU T0a273</strain>
    </source>
</reference>
<name>A0AB35MH48_9MICO</name>
<keyword evidence="1 2" id="KW-0238">DNA-binding</keyword>
<dbReference type="AlphaFoldDB" id="A0AB35MH48"/>
<evidence type="ECO:0000256" key="2">
    <source>
        <dbReference type="PROSITE-ProRule" id="PRU00335"/>
    </source>
</evidence>
<dbReference type="PANTHER" id="PTHR43479:SF7">
    <property type="entry name" value="TETR-FAMILY TRANSCRIPTIONAL REGULATOR"/>
    <property type="match status" value="1"/>
</dbReference>
<gene>
    <name evidence="4" type="ORF">QQ002_05795</name>
</gene>
<evidence type="ECO:0000313" key="4">
    <source>
        <dbReference type="EMBL" id="MDN4483052.1"/>
    </source>
</evidence>